<name>A0A7D4PN52_9MICO</name>
<dbReference type="InterPro" id="IPR001296">
    <property type="entry name" value="Glyco_trans_1"/>
</dbReference>
<evidence type="ECO:0000256" key="1">
    <source>
        <dbReference type="ARBA" id="ARBA00022679"/>
    </source>
</evidence>
<dbReference type="Pfam" id="PF00534">
    <property type="entry name" value="Glycos_transf_1"/>
    <property type="match status" value="1"/>
</dbReference>
<dbReference type="PANTHER" id="PTHR12526:SF637">
    <property type="entry name" value="GLYCOSYLTRANSFERASE EPSF-RELATED"/>
    <property type="match status" value="1"/>
</dbReference>
<evidence type="ECO:0000313" key="3">
    <source>
        <dbReference type="EMBL" id="QKJ20035.1"/>
    </source>
</evidence>
<feature type="domain" description="Glycosyl transferase family 1" evidence="2">
    <location>
        <begin position="197"/>
        <end position="333"/>
    </location>
</feature>
<dbReference type="PANTHER" id="PTHR12526">
    <property type="entry name" value="GLYCOSYLTRANSFERASE"/>
    <property type="match status" value="1"/>
</dbReference>
<sequence length="373" mass="38565">MTATLRVMLDQVTAPVDADLATASRDLARALVAHAPTGCEVEAIIPAGGGDLGAVPGLADVRRTALARRELSTALQLGLATGIGGGMIHSPSLFAPLVRHDRVHDNDQTVVTVWDLRPWEAPGELPKATAAWQRAMLKRAVKHADAVIAPTHEIGARLGEIAKLGDRVRVIAGAPPLGFAVPTDEVGRRRALEVPEGVILTSGGPLPSDGLDAALTAVARSGLDLPVAVIDVPPGLEHAVVELAEASGLPARRVHVRGPLEQADRAAVFGGAVAYVAPSRRAAFPWRAVEALALGVPVFAADSRVHAEVLVDGGLLVAGGGASELADQLAAALVQGLSTTAAADRLAVLAADRGRAFSWFEAAERVWQLHADL</sequence>
<proteinExistence type="predicted"/>
<dbReference type="Proteomes" id="UP000502498">
    <property type="component" value="Chromosome"/>
</dbReference>
<organism evidence="3 4">
    <name type="scientific">Microbacterium hominis</name>
    <dbReference type="NCBI Taxonomy" id="162426"/>
    <lineage>
        <taxon>Bacteria</taxon>
        <taxon>Bacillati</taxon>
        <taxon>Actinomycetota</taxon>
        <taxon>Actinomycetes</taxon>
        <taxon>Micrococcales</taxon>
        <taxon>Microbacteriaceae</taxon>
        <taxon>Microbacterium</taxon>
    </lineage>
</organism>
<dbReference type="Gene3D" id="3.40.50.2000">
    <property type="entry name" value="Glycogen Phosphorylase B"/>
    <property type="match status" value="2"/>
</dbReference>
<protein>
    <submittedName>
        <fullName evidence="3">Glycosyltransferase</fullName>
    </submittedName>
</protein>
<evidence type="ECO:0000313" key="4">
    <source>
        <dbReference type="Proteomes" id="UP000502498"/>
    </source>
</evidence>
<reference evidence="3 4" key="1">
    <citation type="submission" date="2020-05" db="EMBL/GenBank/DDBJ databases">
        <title>Strain PA2F3 complete genome.</title>
        <authorList>
            <person name="Kim Y.-S."/>
            <person name="Kim S.-J."/>
            <person name="Jung H.-k."/>
            <person name="Kim S.-E."/>
            <person name="Kim K.-H."/>
        </authorList>
    </citation>
    <scope>NUCLEOTIDE SEQUENCE [LARGE SCALE GENOMIC DNA]</scope>
    <source>
        <strain evidence="3 4">PA2F3</strain>
    </source>
</reference>
<dbReference type="EMBL" id="CP054038">
    <property type="protein sequence ID" value="QKJ20035.1"/>
    <property type="molecule type" value="Genomic_DNA"/>
</dbReference>
<accession>A0A7D4PN52</accession>
<dbReference type="RefSeq" id="WP_172990471.1">
    <property type="nucleotide sequence ID" value="NZ_CP054038.1"/>
</dbReference>
<keyword evidence="1 3" id="KW-0808">Transferase</keyword>
<gene>
    <name evidence="3" type="ORF">HQM25_12170</name>
</gene>
<dbReference type="GO" id="GO:0016740">
    <property type="term" value="F:transferase activity"/>
    <property type="evidence" value="ECO:0007669"/>
    <property type="project" value="UniProtKB-KW"/>
</dbReference>
<evidence type="ECO:0000259" key="2">
    <source>
        <dbReference type="Pfam" id="PF00534"/>
    </source>
</evidence>
<dbReference type="AlphaFoldDB" id="A0A7D4PN52"/>
<dbReference type="SUPFAM" id="SSF53756">
    <property type="entry name" value="UDP-Glycosyltransferase/glycogen phosphorylase"/>
    <property type="match status" value="1"/>
</dbReference>